<organism evidence="2 3">
    <name type="scientific">Arenimonas malthae CC-JY-1</name>
    <dbReference type="NCBI Taxonomy" id="1384054"/>
    <lineage>
        <taxon>Bacteria</taxon>
        <taxon>Pseudomonadati</taxon>
        <taxon>Pseudomonadota</taxon>
        <taxon>Gammaproteobacteria</taxon>
        <taxon>Lysobacterales</taxon>
        <taxon>Lysobacteraceae</taxon>
        <taxon>Arenimonas</taxon>
    </lineage>
</organism>
<evidence type="ECO:0000256" key="1">
    <source>
        <dbReference type="SAM" id="SignalP"/>
    </source>
</evidence>
<keyword evidence="1" id="KW-0732">Signal</keyword>
<dbReference type="EMBL" id="AVCH01000214">
    <property type="protein sequence ID" value="KFN41767.1"/>
    <property type="molecule type" value="Genomic_DNA"/>
</dbReference>
<evidence type="ECO:0000313" key="2">
    <source>
        <dbReference type="EMBL" id="KFN41767.1"/>
    </source>
</evidence>
<dbReference type="Proteomes" id="UP000029392">
    <property type="component" value="Unassembled WGS sequence"/>
</dbReference>
<proteinExistence type="predicted"/>
<evidence type="ECO:0000313" key="3">
    <source>
        <dbReference type="Proteomes" id="UP000029392"/>
    </source>
</evidence>
<accession>A0A091ARH8</accession>
<sequence>MRPFRPSLVFSATLLATSAVQAVDLDAAPAAPRTYAAEIIATPDAPVELANPGGVLDLSTPLAYNFSVGEVRHVRIQCPGMRFGDDAVVSYLGGGLAGVGAVNGLGTDAIHFSITAGDNAVLAADRLLVTGTRAITSTNDVTCSYGLYDQPSQATGGGIVGRVVSRSGAYLAFAPSYLLRVDSQGQATADVEALYPPAFSAFVTAAPTFNRDLAQLGGFSHGTRQSLTGGLQPLTAAGTPITLADLLAPATALVFEGDFSRAADVYLSALADCSVPGQAADGFDEQRAVFTVGANEVLGQFLCYLSGDEPVEAGHYTVSLEAVPANPATYQVSGRGPLALGRITRNGTELQAPLAEVPAHFTSRMVITNTGPQGFAFRIEVLGETGNVISTGVASGVVQARSTRVLDLRDVLTGFTAEPRAALKLTVAAPDSVVRALYQVVNPDAGAISNHVMVRPGSN</sequence>
<feature type="signal peptide" evidence="1">
    <location>
        <begin position="1"/>
        <end position="22"/>
    </location>
</feature>
<gene>
    <name evidence="2" type="ORF">N790_12175</name>
</gene>
<dbReference type="OrthoDB" id="6057519at2"/>
<comment type="caution">
    <text evidence="2">The sequence shown here is derived from an EMBL/GenBank/DDBJ whole genome shotgun (WGS) entry which is preliminary data.</text>
</comment>
<protein>
    <recommendedName>
        <fullName evidence="4">Choice-of-anchor D domain-containing protein</fullName>
    </recommendedName>
</protein>
<dbReference type="AlphaFoldDB" id="A0A091ARH8"/>
<dbReference type="eggNOG" id="ENOG5030YIS">
    <property type="taxonomic scope" value="Bacteria"/>
</dbReference>
<evidence type="ECO:0008006" key="4">
    <source>
        <dbReference type="Google" id="ProtNLM"/>
    </source>
</evidence>
<name>A0A091ARH8_9GAMM</name>
<keyword evidence="3" id="KW-1185">Reference proteome</keyword>
<feature type="chain" id="PRO_5001868636" description="Choice-of-anchor D domain-containing protein" evidence="1">
    <location>
        <begin position="23"/>
        <end position="459"/>
    </location>
</feature>
<reference evidence="2 3" key="1">
    <citation type="submission" date="2013-09" db="EMBL/GenBank/DDBJ databases">
        <title>Genome sequencing of Arenimonas malthae.</title>
        <authorList>
            <person name="Chen F."/>
            <person name="Wang G."/>
        </authorList>
    </citation>
    <scope>NUCLEOTIDE SEQUENCE [LARGE SCALE GENOMIC DNA]</scope>
    <source>
        <strain evidence="2 3">CC-JY-1</strain>
    </source>
</reference>
<dbReference type="PATRIC" id="fig|1384054.3.peg.2722"/>